<accession>A0ACD0YE92</accession>
<dbReference type="EMBL" id="CP053697">
    <property type="protein sequence ID" value="QKE62886.2"/>
    <property type="molecule type" value="Genomic_DNA"/>
</dbReference>
<proteinExistence type="predicted"/>
<dbReference type="Proteomes" id="UP000501379">
    <property type="component" value="Chromosome"/>
</dbReference>
<name>A0ACD0YE92_9GAMM</name>
<keyword evidence="1" id="KW-0378">Hydrolase</keyword>
<keyword evidence="2" id="KW-1185">Reference proteome</keyword>
<reference evidence="1" key="1">
    <citation type="submission" date="2020-07" db="EMBL/GenBank/DDBJ databases">
        <title>Nitrate ammonifying Pseudomonas campi sp. nov. isolated from German agricultural grassland.</title>
        <authorList>
            <person name="Timsy T."/>
            <person name="Ulrich A."/>
            <person name="Spanner T."/>
            <person name="Foesel B."/>
            <person name="Kolb S."/>
            <person name="Horn M.A."/>
            <person name="Behrendt U."/>
        </authorList>
    </citation>
    <scope>NUCLEOTIDE SEQUENCE</scope>
    <source>
        <strain evidence="1">S1-A32-2</strain>
    </source>
</reference>
<protein>
    <submittedName>
        <fullName evidence="1">HAD-IA family hydrolase</fullName>
    </submittedName>
</protein>
<gene>
    <name evidence="1" type="ORF">HNE05_05775</name>
</gene>
<evidence type="ECO:0000313" key="2">
    <source>
        <dbReference type="Proteomes" id="UP000501379"/>
    </source>
</evidence>
<organism evidence="1 2">
    <name type="scientific">Aquipseudomonas campi</name>
    <dbReference type="NCBI Taxonomy" id="2731681"/>
    <lineage>
        <taxon>Bacteria</taxon>
        <taxon>Pseudomonadati</taxon>
        <taxon>Pseudomonadota</taxon>
        <taxon>Gammaproteobacteria</taxon>
        <taxon>Pseudomonadales</taxon>
        <taxon>Pseudomonadaceae</taxon>
        <taxon>Aquipseudomonas</taxon>
    </lineage>
</organism>
<evidence type="ECO:0000313" key="1">
    <source>
        <dbReference type="EMBL" id="QKE62886.2"/>
    </source>
</evidence>
<sequence>MKCGCVPWSGSVRDYRLLIFDWDGTLVDSIGRIVAAMRLAAEQCGLPQLDDAAIKGIIGLGLPEAIRSLYPQLEDYALVERFRAAYSDQYLLLESEPSALFPGVAESLEAFRAQGYRLAVATGKSRHGLQRVLQGRGWLDYFDVTRCADETASKPHPLMLQEILTHCRMAPEQALMVGDSVFDLQMASNAGIDSVAVGFGAQPLDSLRVHGPRLAINEFSELRTWLGAHIHEKTLGVGEYVG</sequence>